<dbReference type="Proteomes" id="UP001576776">
    <property type="component" value="Unassembled WGS sequence"/>
</dbReference>
<name>A0ABV4YHN5_9CYAN</name>
<accession>A0ABV4YHN5</accession>
<dbReference type="EMBL" id="JBHFNS010000087">
    <property type="protein sequence ID" value="MFB2938277.1"/>
    <property type="molecule type" value="Genomic_DNA"/>
</dbReference>
<dbReference type="InterPro" id="IPR017850">
    <property type="entry name" value="Alkaline_phosphatase_core_sf"/>
</dbReference>
<keyword evidence="2" id="KW-1185">Reference proteome</keyword>
<protein>
    <submittedName>
        <fullName evidence="1">Alkaline phosphatase family protein</fullName>
    </submittedName>
</protein>
<evidence type="ECO:0000313" key="2">
    <source>
        <dbReference type="Proteomes" id="UP001576776"/>
    </source>
</evidence>
<reference evidence="1 2" key="1">
    <citation type="submission" date="2024-09" db="EMBL/GenBank/DDBJ databases">
        <title>Floridaenema gen nov. (Aerosakkonemataceae, Aerosakkonematales ord. nov., Cyanobacteria) from benthic tropical and subtropical fresh waters, with the description of four new species.</title>
        <authorList>
            <person name="Moretto J.A."/>
            <person name="Berthold D.E."/>
            <person name="Lefler F.W."/>
            <person name="Huang I.-S."/>
            <person name="Laughinghouse H. IV."/>
        </authorList>
    </citation>
    <scope>NUCLEOTIDE SEQUENCE [LARGE SCALE GENOMIC DNA]</scope>
    <source>
        <strain evidence="1 2">BLCC-F154</strain>
    </source>
</reference>
<organism evidence="1 2">
    <name type="scientific">Floridaenema fluviatile BLCC-F154</name>
    <dbReference type="NCBI Taxonomy" id="3153640"/>
    <lineage>
        <taxon>Bacteria</taxon>
        <taxon>Bacillati</taxon>
        <taxon>Cyanobacteriota</taxon>
        <taxon>Cyanophyceae</taxon>
        <taxon>Oscillatoriophycideae</taxon>
        <taxon>Aerosakkonematales</taxon>
        <taxon>Aerosakkonemataceae</taxon>
        <taxon>Floridanema</taxon>
        <taxon>Floridanema fluviatile</taxon>
    </lineage>
</organism>
<dbReference type="Gene3D" id="3.40.720.10">
    <property type="entry name" value="Alkaline Phosphatase, subunit A"/>
    <property type="match status" value="2"/>
</dbReference>
<dbReference type="SUPFAM" id="SSF53649">
    <property type="entry name" value="Alkaline phosphatase-like"/>
    <property type="match status" value="1"/>
</dbReference>
<dbReference type="RefSeq" id="WP_413259759.1">
    <property type="nucleotide sequence ID" value="NZ_JBHFNS010000087.1"/>
</dbReference>
<sequence length="554" mass="62522">MKKPVIAIGLDAAEPTLIEQWMAEGYLPNLSRLRDRGTYTRVQNFKYYKAETPWTSFTTGCSAHTTGYWSPLRLDVKNYDIDLVAAYDFKEYPPFYALGDDYRVAIFDMPQVALSENVNGIQILGWGGHSSQTPSHSLPANLFNEIVSKYGLHCGYKKDHAECLNLEELLELQKLLEEGIVQRTKISQDLLAQENWDLFLTMFGETHAAGHFMWHLSQPEHPLYQAFASRCQGDPMREVFQAVDRAIGEIISKAPENASIVVFSAHGMKDNVMDLPSTLFLPELMYRYCFGKAALAEGKLGETLPPPITDAKQKHWLQDVWRLKEDSNLIRKFLRQNLPSRYVHWTEKLFASRDELDLENLYKLIEENHPAFNQPATWYKSCWSKMKAFALASFSEGYVRINLQGRDPNGIVPPSEYENVCNEVTQLLYNLKDGRTGKPMVTEVMRTRKSAAENDPKLSDADLVVIWQEDYATDVVDSPELGRIGPVPHHRTGSHRSTGFLLAQGPDIAPGTNLPEGHSLDLAPTILSLMGAEIPKHFEGKSLIEKTVLAGSVS</sequence>
<comment type="caution">
    <text evidence="1">The sequence shown here is derived from an EMBL/GenBank/DDBJ whole genome shotgun (WGS) entry which is preliminary data.</text>
</comment>
<dbReference type="InterPro" id="IPR002591">
    <property type="entry name" value="Phosphodiest/P_Trfase"/>
</dbReference>
<evidence type="ECO:0000313" key="1">
    <source>
        <dbReference type="EMBL" id="MFB2938277.1"/>
    </source>
</evidence>
<dbReference type="Pfam" id="PF01663">
    <property type="entry name" value="Phosphodiest"/>
    <property type="match status" value="1"/>
</dbReference>
<gene>
    <name evidence="1" type="ORF">ACE1B6_23775</name>
</gene>
<proteinExistence type="predicted"/>